<dbReference type="Gene3D" id="1.10.357.10">
    <property type="entry name" value="Tetracycline Repressor, domain 2"/>
    <property type="match status" value="1"/>
</dbReference>
<dbReference type="KEGG" id="cpro:CPRO_12990"/>
<evidence type="ECO:0000313" key="7">
    <source>
        <dbReference type="Proteomes" id="UP000184204"/>
    </source>
</evidence>
<dbReference type="EMBL" id="CP014223">
    <property type="protein sequence ID" value="AMJ40892.1"/>
    <property type="molecule type" value="Genomic_DNA"/>
</dbReference>
<evidence type="ECO:0000259" key="3">
    <source>
        <dbReference type="PROSITE" id="PS50977"/>
    </source>
</evidence>
<name>A0A0X1U7I5_ANAPI</name>
<protein>
    <submittedName>
        <fullName evidence="4">HTH-type transcriptional repressor FabR</fullName>
    </submittedName>
    <submittedName>
        <fullName evidence="5">Transcriptional regulator, TetR family</fullName>
    </submittedName>
</protein>
<sequence length="202" mass="23627">MERNKKKEYIQDAIIDGIFSLLLEKNWASLSSNEICEEAGVSKRTLYAYFHSQDEMYLELVKRSFERMNVAMGDAMTQKVCAFDKIIYLGEAYIKFMLENPREGALILGFDEKRYENQYEKQVNEIHLIANQYELMHLFRELNLNTTVFDGNLAVFLWAHIQGIAQLLHSKGKWMEEYYGVSIENIIEGQMKLTRQMLGGLK</sequence>
<dbReference type="PRINTS" id="PR00455">
    <property type="entry name" value="HTHTETR"/>
</dbReference>
<evidence type="ECO:0000313" key="4">
    <source>
        <dbReference type="EMBL" id="AMJ40892.1"/>
    </source>
</evidence>
<dbReference type="SUPFAM" id="SSF46689">
    <property type="entry name" value="Homeodomain-like"/>
    <property type="match status" value="1"/>
</dbReference>
<evidence type="ECO:0000256" key="1">
    <source>
        <dbReference type="ARBA" id="ARBA00023125"/>
    </source>
</evidence>
<proteinExistence type="predicted"/>
<keyword evidence="1 2" id="KW-0238">DNA-binding</keyword>
<dbReference type="GO" id="GO:0003677">
    <property type="term" value="F:DNA binding"/>
    <property type="evidence" value="ECO:0007669"/>
    <property type="project" value="UniProtKB-UniRule"/>
</dbReference>
<dbReference type="InterPro" id="IPR050624">
    <property type="entry name" value="HTH-type_Tx_Regulator"/>
</dbReference>
<evidence type="ECO:0000313" key="6">
    <source>
        <dbReference type="Proteomes" id="UP000068026"/>
    </source>
</evidence>
<keyword evidence="6" id="KW-1185">Reference proteome</keyword>
<evidence type="ECO:0000256" key="2">
    <source>
        <dbReference type="PROSITE-ProRule" id="PRU00335"/>
    </source>
</evidence>
<dbReference type="PANTHER" id="PTHR43479:SF11">
    <property type="entry name" value="ACREF_ENVCD OPERON REPRESSOR-RELATED"/>
    <property type="match status" value="1"/>
</dbReference>
<dbReference type="PANTHER" id="PTHR43479">
    <property type="entry name" value="ACREF/ENVCD OPERON REPRESSOR-RELATED"/>
    <property type="match status" value="1"/>
</dbReference>
<dbReference type="PROSITE" id="PS50977">
    <property type="entry name" value="HTH_TETR_2"/>
    <property type="match status" value="1"/>
</dbReference>
<accession>A0A0X1U7I5</accession>
<reference evidence="6" key="2">
    <citation type="submission" date="2016-01" db="EMBL/GenBank/DDBJ databases">
        <authorList>
            <person name="Poehlein A."/>
            <person name="Schlien K."/>
            <person name="Gottschalk G."/>
            <person name="Buckel W."/>
            <person name="Daniel R."/>
        </authorList>
    </citation>
    <scope>NUCLEOTIDE SEQUENCE [LARGE SCALE GENOMIC DNA]</scope>
    <source>
        <strain evidence="6">X2</strain>
    </source>
</reference>
<feature type="DNA-binding region" description="H-T-H motif" evidence="2">
    <location>
        <begin position="31"/>
        <end position="50"/>
    </location>
</feature>
<dbReference type="EMBL" id="FQUA01000006">
    <property type="protein sequence ID" value="SHE75818.1"/>
    <property type="molecule type" value="Genomic_DNA"/>
</dbReference>
<reference evidence="5" key="3">
    <citation type="submission" date="2016-11" db="EMBL/GenBank/DDBJ databases">
        <authorList>
            <person name="Varghese N."/>
            <person name="Submissions S."/>
        </authorList>
    </citation>
    <scope>NUCLEOTIDE SEQUENCE</scope>
    <source>
        <strain evidence="5">DSM 1682</strain>
    </source>
</reference>
<dbReference type="RefSeq" id="WP_066049230.1">
    <property type="nucleotide sequence ID" value="NZ_CP014223.1"/>
</dbReference>
<gene>
    <name evidence="4" type="primary">fabR</name>
    <name evidence="4" type="ORF">CPRO_12990</name>
    <name evidence="5" type="ORF">SAMN02745151_01711</name>
</gene>
<dbReference type="Pfam" id="PF00440">
    <property type="entry name" value="TetR_N"/>
    <property type="match status" value="1"/>
</dbReference>
<reference evidence="4 6" key="1">
    <citation type="journal article" date="2016" name="Genome Announc.">
        <title>Complete Genome Sequence of the Amino Acid-Fermenting Clostridium propionicum X2 (DSM 1682).</title>
        <authorList>
            <person name="Poehlein A."/>
            <person name="Schlien K."/>
            <person name="Chowdhury N.P."/>
            <person name="Gottschalk G."/>
            <person name="Buckel W."/>
            <person name="Daniel R."/>
        </authorList>
    </citation>
    <scope>NUCLEOTIDE SEQUENCE [LARGE SCALE GENOMIC DNA]</scope>
    <source>
        <strain evidence="4 6">X2</strain>
    </source>
</reference>
<dbReference type="InterPro" id="IPR009057">
    <property type="entry name" value="Homeodomain-like_sf"/>
</dbReference>
<dbReference type="Proteomes" id="UP000068026">
    <property type="component" value="Chromosome"/>
</dbReference>
<dbReference type="Proteomes" id="UP000184204">
    <property type="component" value="Unassembled WGS sequence"/>
</dbReference>
<feature type="domain" description="HTH tetR-type" evidence="3">
    <location>
        <begin position="8"/>
        <end position="68"/>
    </location>
</feature>
<reference evidence="7" key="4">
    <citation type="submission" date="2016-11" db="EMBL/GenBank/DDBJ databases">
        <authorList>
            <person name="Jaros S."/>
            <person name="Januszkiewicz K."/>
            <person name="Wedrychowicz H."/>
        </authorList>
    </citation>
    <scope>NUCLEOTIDE SEQUENCE [LARGE SCALE GENOMIC DNA]</scope>
    <source>
        <strain evidence="7">DSM 1682</strain>
    </source>
</reference>
<organism evidence="5 7">
    <name type="scientific">Anaerotignum propionicum DSM 1682</name>
    <dbReference type="NCBI Taxonomy" id="991789"/>
    <lineage>
        <taxon>Bacteria</taxon>
        <taxon>Bacillati</taxon>
        <taxon>Bacillota</taxon>
        <taxon>Clostridia</taxon>
        <taxon>Lachnospirales</taxon>
        <taxon>Anaerotignaceae</taxon>
        <taxon>Anaerotignum</taxon>
    </lineage>
</organism>
<dbReference type="InterPro" id="IPR001647">
    <property type="entry name" value="HTH_TetR"/>
</dbReference>
<dbReference type="AlphaFoldDB" id="A0A0X1U7I5"/>
<evidence type="ECO:0000313" key="5">
    <source>
        <dbReference type="EMBL" id="SHE75818.1"/>
    </source>
</evidence>
<dbReference type="OrthoDB" id="9812484at2"/>